<dbReference type="OrthoDB" id="5130968at2759"/>
<keyword evidence="2" id="KW-0040">ANK repeat</keyword>
<dbReference type="GeneID" id="19955671"/>
<evidence type="ECO:0000313" key="3">
    <source>
        <dbReference type="EMBL" id="EQC27227.1"/>
    </source>
</evidence>
<dbReference type="STRING" id="1156394.T0RC93"/>
<evidence type="ECO:0000313" key="4">
    <source>
        <dbReference type="Proteomes" id="UP000030762"/>
    </source>
</evidence>
<dbReference type="RefSeq" id="XP_008619326.1">
    <property type="nucleotide sequence ID" value="XM_008621104.1"/>
</dbReference>
<evidence type="ECO:0000256" key="2">
    <source>
        <dbReference type="ARBA" id="ARBA00023043"/>
    </source>
</evidence>
<dbReference type="PANTHER" id="PTHR24198">
    <property type="entry name" value="ANKYRIN REPEAT AND PROTEIN KINASE DOMAIN-CONTAINING PROTEIN"/>
    <property type="match status" value="1"/>
</dbReference>
<gene>
    <name evidence="3" type="ORF">SDRG_14944</name>
</gene>
<dbReference type="Proteomes" id="UP000030762">
    <property type="component" value="Unassembled WGS sequence"/>
</dbReference>
<dbReference type="SMART" id="SM00248">
    <property type="entry name" value="ANK"/>
    <property type="match status" value="7"/>
</dbReference>
<dbReference type="SUPFAM" id="SSF48403">
    <property type="entry name" value="Ankyrin repeat"/>
    <property type="match status" value="1"/>
</dbReference>
<sequence length="402" mass="43848">MYPDVGLNLVQIGRYRPLDLAVACCHSDIVARLLTAGADIYNGESSTLVHIGIIRYDSKAAAAITAMFNNDDSAMEGALRGAWDDVLGVLTPVDDYDLTETSPTGETLLQLACAANAIAVVRHLCTHPRCHEIVNAARNDTRPALLSAVLAGATEIVSMLLATFGDVIDVNAIYWVKESAQWPLREAILKEHTEIALRLLDHPRIDINLVNQHGSTAFLSACWCNCLPVVERLLAMPGLDTSIVSKSGRTPFTCACCDDHAAIVRVLLDQNAVADLNVQDHAGMSGFMWLCFHNQVDAINELMDVVDLNLRCINGLTALDYVSRHLSCGAPRENVALLTLTQSLLARGATFGTRAQSTICRQVCQDDEVNLAELAWYMHFDALDQTIRDGAFTGDINRIYKV</sequence>
<evidence type="ECO:0000256" key="1">
    <source>
        <dbReference type="ARBA" id="ARBA00022737"/>
    </source>
</evidence>
<organism evidence="3 4">
    <name type="scientific">Saprolegnia diclina (strain VS20)</name>
    <dbReference type="NCBI Taxonomy" id="1156394"/>
    <lineage>
        <taxon>Eukaryota</taxon>
        <taxon>Sar</taxon>
        <taxon>Stramenopiles</taxon>
        <taxon>Oomycota</taxon>
        <taxon>Saprolegniomycetes</taxon>
        <taxon>Saprolegniales</taxon>
        <taxon>Saprolegniaceae</taxon>
        <taxon>Saprolegnia</taxon>
    </lineage>
</organism>
<dbReference type="AlphaFoldDB" id="T0RC93"/>
<dbReference type="InterPro" id="IPR036770">
    <property type="entry name" value="Ankyrin_rpt-contain_sf"/>
</dbReference>
<dbReference type="Gene3D" id="1.25.40.20">
    <property type="entry name" value="Ankyrin repeat-containing domain"/>
    <property type="match status" value="2"/>
</dbReference>
<dbReference type="Pfam" id="PF12796">
    <property type="entry name" value="Ank_2"/>
    <property type="match status" value="2"/>
</dbReference>
<dbReference type="InParanoid" id="T0RC93"/>
<proteinExistence type="predicted"/>
<dbReference type="InterPro" id="IPR002110">
    <property type="entry name" value="Ankyrin_rpt"/>
</dbReference>
<protein>
    <submittedName>
        <fullName evidence="3">Uncharacterized protein</fullName>
    </submittedName>
</protein>
<keyword evidence="4" id="KW-1185">Reference proteome</keyword>
<accession>T0RC93</accession>
<reference evidence="3 4" key="1">
    <citation type="submission" date="2012-04" db="EMBL/GenBank/DDBJ databases">
        <title>The Genome Sequence of Saprolegnia declina VS20.</title>
        <authorList>
            <consortium name="The Broad Institute Genome Sequencing Platform"/>
            <person name="Russ C."/>
            <person name="Nusbaum C."/>
            <person name="Tyler B."/>
            <person name="van West P."/>
            <person name="Dieguez-Uribeondo J."/>
            <person name="de Bruijn I."/>
            <person name="Tripathy S."/>
            <person name="Jiang R."/>
            <person name="Young S.K."/>
            <person name="Zeng Q."/>
            <person name="Gargeya S."/>
            <person name="Fitzgerald M."/>
            <person name="Haas B."/>
            <person name="Abouelleil A."/>
            <person name="Alvarado L."/>
            <person name="Arachchi H.M."/>
            <person name="Berlin A."/>
            <person name="Chapman S.B."/>
            <person name="Goldberg J."/>
            <person name="Griggs A."/>
            <person name="Gujja S."/>
            <person name="Hansen M."/>
            <person name="Howarth C."/>
            <person name="Imamovic A."/>
            <person name="Larimer J."/>
            <person name="McCowen C."/>
            <person name="Montmayeur A."/>
            <person name="Murphy C."/>
            <person name="Neiman D."/>
            <person name="Pearson M."/>
            <person name="Priest M."/>
            <person name="Roberts A."/>
            <person name="Saif S."/>
            <person name="Shea T."/>
            <person name="Sisk P."/>
            <person name="Sykes S."/>
            <person name="Wortman J."/>
            <person name="Nusbaum C."/>
            <person name="Birren B."/>
        </authorList>
    </citation>
    <scope>NUCLEOTIDE SEQUENCE [LARGE SCALE GENOMIC DNA]</scope>
    <source>
        <strain evidence="3 4">VS20</strain>
    </source>
</reference>
<dbReference type="VEuPathDB" id="FungiDB:SDRG_14944"/>
<dbReference type="EMBL" id="JH767212">
    <property type="protein sequence ID" value="EQC27227.1"/>
    <property type="molecule type" value="Genomic_DNA"/>
</dbReference>
<name>T0RC93_SAPDV</name>
<dbReference type="PANTHER" id="PTHR24198:SF165">
    <property type="entry name" value="ANKYRIN REPEAT-CONTAINING PROTEIN-RELATED"/>
    <property type="match status" value="1"/>
</dbReference>
<keyword evidence="1" id="KW-0677">Repeat</keyword>